<organism evidence="1">
    <name type="scientific">Timema genevievae</name>
    <name type="common">Walking stick</name>
    <dbReference type="NCBI Taxonomy" id="629358"/>
    <lineage>
        <taxon>Eukaryota</taxon>
        <taxon>Metazoa</taxon>
        <taxon>Ecdysozoa</taxon>
        <taxon>Arthropoda</taxon>
        <taxon>Hexapoda</taxon>
        <taxon>Insecta</taxon>
        <taxon>Pterygota</taxon>
        <taxon>Neoptera</taxon>
        <taxon>Polyneoptera</taxon>
        <taxon>Phasmatodea</taxon>
        <taxon>Timematodea</taxon>
        <taxon>Timematoidea</taxon>
        <taxon>Timematidae</taxon>
        <taxon>Timema</taxon>
    </lineage>
</organism>
<reference evidence="1" key="1">
    <citation type="submission" date="2020-11" db="EMBL/GenBank/DDBJ databases">
        <authorList>
            <person name="Tran Van P."/>
        </authorList>
    </citation>
    <scope>NUCLEOTIDE SEQUENCE</scope>
</reference>
<dbReference type="EMBL" id="OE840071">
    <property type="protein sequence ID" value="CAD7589435.1"/>
    <property type="molecule type" value="Genomic_DNA"/>
</dbReference>
<gene>
    <name evidence="1" type="ORF">TGEB3V08_LOCUS3382</name>
</gene>
<sequence>MIPRNQSVGLSETRSPECMSLFIYLGQAYGAGVGWTPPLNEFIRHYEPAPYDRDALATHHRRLRRDVSSPPPPTPLRLHFAAHNSRAGKLRHTRARARAERKLGRLSFVLDFSDIGLLLLHDPSLPYVERIQAPSDSFLVDNIEMSWLLRATCNNMDDKEKNVCCLFATETEGNTNKRSHTSFLQEALSDLGHDQFRKVVTLYYVRHVTPYFPLHAINTSREW</sequence>
<accession>A0A7R9JTX4</accession>
<dbReference type="AlphaFoldDB" id="A0A7R9JTX4"/>
<evidence type="ECO:0000313" key="1">
    <source>
        <dbReference type="EMBL" id="CAD7589435.1"/>
    </source>
</evidence>
<proteinExistence type="predicted"/>
<protein>
    <submittedName>
        <fullName evidence="1">Uncharacterized protein</fullName>
    </submittedName>
</protein>
<name>A0A7R9JTX4_TIMGE</name>